<dbReference type="PANTHER" id="PTHR22133:SF2">
    <property type="entry name" value="AT01821P-RELATED"/>
    <property type="match status" value="1"/>
</dbReference>
<dbReference type="RefSeq" id="XP_030753946.1">
    <property type="nucleotide sequence ID" value="XM_030898086.1"/>
</dbReference>
<dbReference type="OrthoDB" id="9981889at2759"/>
<evidence type="ECO:0000256" key="1">
    <source>
        <dbReference type="SAM" id="MobiDB-lite"/>
    </source>
</evidence>
<gene>
    <name evidence="5" type="primary">LOC115880799</name>
</gene>
<dbReference type="GeneID" id="115880799"/>
<evidence type="ECO:0000256" key="2">
    <source>
        <dbReference type="SAM" id="Phobius"/>
    </source>
</evidence>
<accession>A0A6J2XSD7</accession>
<dbReference type="InParanoid" id="A0A6J2XSD7"/>
<evidence type="ECO:0000259" key="3">
    <source>
        <dbReference type="Pfam" id="PF16020"/>
    </source>
</evidence>
<keyword evidence="2" id="KW-0472">Membrane</keyword>
<feature type="domain" description="Deltamethrin resistance protein prag01" evidence="3">
    <location>
        <begin position="34"/>
        <end position="85"/>
    </location>
</feature>
<protein>
    <submittedName>
        <fullName evidence="5">Uncharacterized protein LOC115880799</fullName>
    </submittedName>
</protein>
<feature type="transmembrane region" description="Helical" evidence="2">
    <location>
        <begin position="54"/>
        <end position="72"/>
    </location>
</feature>
<reference evidence="5" key="1">
    <citation type="submission" date="2025-08" db="UniProtKB">
        <authorList>
            <consortium name="RefSeq"/>
        </authorList>
    </citation>
    <scope>IDENTIFICATION</scope>
    <source>
        <tissue evidence="5">Gonads</tissue>
    </source>
</reference>
<feature type="compositionally biased region" description="Polar residues" evidence="1">
    <location>
        <begin position="31"/>
        <end position="44"/>
    </location>
</feature>
<proteinExistence type="predicted"/>
<organism evidence="4 5">
    <name type="scientific">Sitophilus oryzae</name>
    <name type="common">Rice weevil</name>
    <name type="synonym">Curculio oryzae</name>
    <dbReference type="NCBI Taxonomy" id="7048"/>
    <lineage>
        <taxon>Eukaryota</taxon>
        <taxon>Metazoa</taxon>
        <taxon>Ecdysozoa</taxon>
        <taxon>Arthropoda</taxon>
        <taxon>Hexapoda</taxon>
        <taxon>Insecta</taxon>
        <taxon>Pterygota</taxon>
        <taxon>Neoptera</taxon>
        <taxon>Endopterygota</taxon>
        <taxon>Coleoptera</taxon>
        <taxon>Polyphaga</taxon>
        <taxon>Cucujiformia</taxon>
        <taxon>Curculionidae</taxon>
        <taxon>Dryophthorinae</taxon>
        <taxon>Sitophilus</taxon>
    </lineage>
</organism>
<feature type="region of interest" description="Disordered" evidence="1">
    <location>
        <begin position="19"/>
        <end position="47"/>
    </location>
</feature>
<dbReference type="AlphaFoldDB" id="A0A6J2XSD7"/>
<dbReference type="InterPro" id="IPR031973">
    <property type="entry name" value="Deltameth_res_prag01"/>
</dbReference>
<keyword evidence="2" id="KW-1133">Transmembrane helix</keyword>
<dbReference type="Pfam" id="PF16020">
    <property type="entry name" value="Deltameth_res"/>
    <property type="match status" value="1"/>
</dbReference>
<dbReference type="CTD" id="1349"/>
<sequence>MQTSRAVLRLFTNPRSFGVRHASHAPAHPRSTYNDLPSPSGNWKTHNEAQQRKYNIQLAVGLSVFIGTLIFGKSVGYFEFYNDYPEKPAVIENYKV</sequence>
<dbReference type="PANTHER" id="PTHR22133">
    <property type="entry name" value="AT01821P-RELATED"/>
    <property type="match status" value="1"/>
</dbReference>
<name>A0A6J2XSD7_SITOR</name>
<keyword evidence="2" id="KW-0812">Transmembrane</keyword>
<evidence type="ECO:0000313" key="4">
    <source>
        <dbReference type="Proteomes" id="UP000504635"/>
    </source>
</evidence>
<keyword evidence="4" id="KW-1185">Reference proteome</keyword>
<dbReference type="Proteomes" id="UP000504635">
    <property type="component" value="Unplaced"/>
</dbReference>
<evidence type="ECO:0000313" key="5">
    <source>
        <dbReference type="RefSeq" id="XP_030753946.1"/>
    </source>
</evidence>
<dbReference type="KEGG" id="soy:115880799"/>
<dbReference type="FunCoup" id="A0A6J2XSD7">
    <property type="interactions" value="262"/>
</dbReference>